<sequence length="52" mass="6473">MVRFNAWRELCSNTWKNYMHWIMKIHSLWTTHIHEWRAFNECSCTARFKSPS</sequence>
<evidence type="ECO:0000313" key="1">
    <source>
        <dbReference type="EMBL" id="KHG24878.1"/>
    </source>
</evidence>
<reference evidence="2" key="1">
    <citation type="submission" date="2014-09" db="EMBL/GenBank/DDBJ databases">
        <authorList>
            <person name="Mudge J."/>
            <person name="Ramaraj T."/>
            <person name="Lindquist I.E."/>
            <person name="Bharti A.K."/>
            <person name="Sundararajan A."/>
            <person name="Cameron C.T."/>
            <person name="Woodward J.E."/>
            <person name="May G.D."/>
            <person name="Brubaker C."/>
            <person name="Broadhvest J."/>
            <person name="Wilkins T.A."/>
        </authorList>
    </citation>
    <scope>NUCLEOTIDE SEQUENCE</scope>
    <source>
        <strain evidence="2">cv. AKA8401</strain>
    </source>
</reference>
<evidence type="ECO:0000313" key="2">
    <source>
        <dbReference type="Proteomes" id="UP000032142"/>
    </source>
</evidence>
<accession>A0A0B0PEK8</accession>
<proteinExistence type="predicted"/>
<dbReference type="Proteomes" id="UP000032142">
    <property type="component" value="Unassembled WGS sequence"/>
</dbReference>
<gene>
    <name evidence="1" type="ORF">F383_30706</name>
</gene>
<dbReference type="AlphaFoldDB" id="A0A0B0PEK8"/>
<organism evidence="1 2">
    <name type="scientific">Gossypium arboreum</name>
    <name type="common">Tree cotton</name>
    <name type="synonym">Gossypium nanking</name>
    <dbReference type="NCBI Taxonomy" id="29729"/>
    <lineage>
        <taxon>Eukaryota</taxon>
        <taxon>Viridiplantae</taxon>
        <taxon>Streptophyta</taxon>
        <taxon>Embryophyta</taxon>
        <taxon>Tracheophyta</taxon>
        <taxon>Spermatophyta</taxon>
        <taxon>Magnoliopsida</taxon>
        <taxon>eudicotyledons</taxon>
        <taxon>Gunneridae</taxon>
        <taxon>Pentapetalae</taxon>
        <taxon>rosids</taxon>
        <taxon>malvids</taxon>
        <taxon>Malvales</taxon>
        <taxon>Malvaceae</taxon>
        <taxon>Malvoideae</taxon>
        <taxon>Gossypium</taxon>
    </lineage>
</organism>
<protein>
    <submittedName>
        <fullName evidence="1">Uncharacterized protein</fullName>
    </submittedName>
</protein>
<dbReference type="EMBL" id="KN430405">
    <property type="protein sequence ID" value="KHG24878.1"/>
    <property type="molecule type" value="Genomic_DNA"/>
</dbReference>
<keyword evidence="2" id="KW-1185">Reference proteome</keyword>
<name>A0A0B0PEK8_GOSAR</name>